<evidence type="ECO:0000313" key="2">
    <source>
        <dbReference type="Proteomes" id="UP000009168"/>
    </source>
</evidence>
<dbReference type="EMBL" id="GG662608">
    <property type="protein sequence ID" value="EAS00746.1"/>
    <property type="molecule type" value="Genomic_DNA"/>
</dbReference>
<organism evidence="1 2">
    <name type="scientific">Tetrahymena thermophila (strain SB210)</name>
    <dbReference type="NCBI Taxonomy" id="312017"/>
    <lineage>
        <taxon>Eukaryota</taxon>
        <taxon>Sar</taxon>
        <taxon>Alveolata</taxon>
        <taxon>Ciliophora</taxon>
        <taxon>Intramacronucleata</taxon>
        <taxon>Oligohymenophorea</taxon>
        <taxon>Hymenostomatida</taxon>
        <taxon>Tetrahymenina</taxon>
        <taxon>Tetrahymenidae</taxon>
        <taxon>Tetrahymena</taxon>
    </lineage>
</organism>
<proteinExistence type="predicted"/>
<dbReference type="GeneID" id="7843178"/>
<dbReference type="Pfam" id="PF14536">
    <property type="entry name" value="DUF4441"/>
    <property type="match status" value="1"/>
</dbReference>
<accession>I7M2L2</accession>
<protein>
    <submittedName>
        <fullName evidence="1">Uncharacterized protein</fullName>
    </submittedName>
</protein>
<name>I7M2L2_TETTS</name>
<dbReference type="InterPro" id="IPR028008">
    <property type="entry name" value="DUF4441"/>
</dbReference>
<keyword evidence="2" id="KW-1185">Reference proteome</keyword>
<dbReference type="InParanoid" id="I7M2L2"/>
<sequence>MEYTFQQSNTQFEYEKQMNEEQNIIGFNKFELLDTEHLLKLYMSCKKCNQTKFILDKFCKFIKHHGDQVVIESILNLIEGKQRSLQQIRKEFCFFTKKKQLNQGLLVSLLKSKRFSVYLQYFMEYYVDEFIENGSLKNSDYHMICISFIKRCFTDNSLIDKIIKYKKKN</sequence>
<dbReference type="Proteomes" id="UP000009168">
    <property type="component" value="Unassembled WGS sequence"/>
</dbReference>
<reference evidence="2" key="1">
    <citation type="journal article" date="2006" name="PLoS Biol.">
        <title>Macronuclear genome sequence of the ciliate Tetrahymena thermophila, a model eukaryote.</title>
        <authorList>
            <person name="Eisen J.A."/>
            <person name="Coyne R.S."/>
            <person name="Wu M."/>
            <person name="Wu D."/>
            <person name="Thiagarajan M."/>
            <person name="Wortman J.R."/>
            <person name="Badger J.H."/>
            <person name="Ren Q."/>
            <person name="Amedeo P."/>
            <person name="Jones K.M."/>
            <person name="Tallon L.J."/>
            <person name="Delcher A.L."/>
            <person name="Salzberg S.L."/>
            <person name="Silva J.C."/>
            <person name="Haas B.J."/>
            <person name="Majoros W.H."/>
            <person name="Farzad M."/>
            <person name="Carlton J.M."/>
            <person name="Smith R.K. Jr."/>
            <person name="Garg J."/>
            <person name="Pearlman R.E."/>
            <person name="Karrer K.M."/>
            <person name="Sun L."/>
            <person name="Manning G."/>
            <person name="Elde N.C."/>
            <person name="Turkewitz A.P."/>
            <person name="Asai D.J."/>
            <person name="Wilkes D.E."/>
            <person name="Wang Y."/>
            <person name="Cai H."/>
            <person name="Collins K."/>
            <person name="Stewart B.A."/>
            <person name="Lee S.R."/>
            <person name="Wilamowska K."/>
            <person name="Weinberg Z."/>
            <person name="Ruzzo W.L."/>
            <person name="Wloga D."/>
            <person name="Gaertig J."/>
            <person name="Frankel J."/>
            <person name="Tsao C.-C."/>
            <person name="Gorovsky M.A."/>
            <person name="Keeling P.J."/>
            <person name="Waller R.F."/>
            <person name="Patron N.J."/>
            <person name="Cherry J.M."/>
            <person name="Stover N.A."/>
            <person name="Krieger C.J."/>
            <person name="del Toro C."/>
            <person name="Ryder H.F."/>
            <person name="Williamson S.C."/>
            <person name="Barbeau R.A."/>
            <person name="Hamilton E.P."/>
            <person name="Orias E."/>
        </authorList>
    </citation>
    <scope>NUCLEOTIDE SEQUENCE [LARGE SCALE GENOMIC DNA]</scope>
    <source>
        <strain evidence="2">SB210</strain>
    </source>
</reference>
<dbReference type="KEGG" id="tet:TTHERM_00304140"/>
<dbReference type="AlphaFoldDB" id="I7M2L2"/>
<dbReference type="HOGENOM" id="CLU_131227_0_0_1"/>
<dbReference type="RefSeq" id="XP_001020991.1">
    <property type="nucleotide sequence ID" value="XM_001020991.3"/>
</dbReference>
<gene>
    <name evidence="1" type="ORF">TTHERM_00304140</name>
</gene>
<evidence type="ECO:0000313" key="1">
    <source>
        <dbReference type="EMBL" id="EAS00746.1"/>
    </source>
</evidence>